<proteinExistence type="predicted"/>
<protein>
    <submittedName>
        <fullName evidence="3">Uncharacterized protein</fullName>
    </submittedName>
</protein>
<dbReference type="Proteomes" id="UP000198356">
    <property type="component" value="Unassembled WGS sequence"/>
</dbReference>
<evidence type="ECO:0000313" key="4">
    <source>
        <dbReference type="Proteomes" id="UP000198356"/>
    </source>
</evidence>
<feature type="signal peptide" evidence="2">
    <location>
        <begin position="1"/>
        <end position="36"/>
    </location>
</feature>
<gene>
    <name evidence="3" type="ORF">SAMN05421770_10576</name>
</gene>
<reference evidence="3 4" key="1">
    <citation type="submission" date="2017-06" db="EMBL/GenBank/DDBJ databases">
        <authorList>
            <person name="Kim H.J."/>
            <person name="Triplett B.A."/>
        </authorList>
    </citation>
    <scope>NUCLEOTIDE SEQUENCE [LARGE SCALE GENOMIC DNA]</scope>
    <source>
        <strain evidence="3 4">DSM 18704</strain>
    </source>
</reference>
<feature type="region of interest" description="Disordered" evidence="1">
    <location>
        <begin position="127"/>
        <end position="146"/>
    </location>
</feature>
<dbReference type="AlphaFoldDB" id="A0A239KN30"/>
<keyword evidence="4" id="KW-1185">Reference proteome</keyword>
<evidence type="ECO:0000256" key="1">
    <source>
        <dbReference type="SAM" id="MobiDB-lite"/>
    </source>
</evidence>
<keyword evidence="2" id="KW-0732">Signal</keyword>
<name>A0A239KN30_9BACT</name>
<dbReference type="EMBL" id="FZOU01000005">
    <property type="protein sequence ID" value="SNT19430.1"/>
    <property type="molecule type" value="Genomic_DNA"/>
</dbReference>
<evidence type="ECO:0000256" key="2">
    <source>
        <dbReference type="SAM" id="SignalP"/>
    </source>
</evidence>
<sequence length="146" mass="15448">MTLSDPKTRMHWVWRISSVLLLTLWALLAAAPFAQAEPDRAASLPACCRIHGAHHCAGEAMRSNEAMQASEAPAFAPASLHEKCPCTPASGASVLLDAAAALTEARAFQAPAATAQAMRRLSCEAREQVSTAANPKRGPPTFSTLR</sequence>
<feature type="chain" id="PRO_5013303318" evidence="2">
    <location>
        <begin position="37"/>
        <end position="146"/>
    </location>
</feature>
<organism evidence="3 4">
    <name type="scientific">Granulicella rosea</name>
    <dbReference type="NCBI Taxonomy" id="474952"/>
    <lineage>
        <taxon>Bacteria</taxon>
        <taxon>Pseudomonadati</taxon>
        <taxon>Acidobacteriota</taxon>
        <taxon>Terriglobia</taxon>
        <taxon>Terriglobales</taxon>
        <taxon>Acidobacteriaceae</taxon>
        <taxon>Granulicella</taxon>
    </lineage>
</organism>
<evidence type="ECO:0000313" key="3">
    <source>
        <dbReference type="EMBL" id="SNT19430.1"/>
    </source>
</evidence>
<accession>A0A239KN30</accession>